<feature type="domain" description="Peptidase M56" evidence="2">
    <location>
        <begin position="32"/>
        <end position="265"/>
    </location>
</feature>
<dbReference type="Pfam" id="PF05569">
    <property type="entry name" value="Peptidase_M56"/>
    <property type="match status" value="1"/>
</dbReference>
<dbReference type="PANTHER" id="PTHR34978">
    <property type="entry name" value="POSSIBLE SENSOR-TRANSDUCER PROTEIN BLAR"/>
    <property type="match status" value="1"/>
</dbReference>
<keyword evidence="4" id="KW-1185">Reference proteome</keyword>
<dbReference type="EMBL" id="JBAWKS010000002">
    <property type="protein sequence ID" value="MEI4551061.1"/>
    <property type="molecule type" value="Genomic_DNA"/>
</dbReference>
<feature type="transmembrane region" description="Helical" evidence="1">
    <location>
        <begin position="96"/>
        <end position="114"/>
    </location>
</feature>
<evidence type="ECO:0000313" key="4">
    <source>
        <dbReference type="Proteomes" id="UP001382455"/>
    </source>
</evidence>
<reference evidence="3 4" key="1">
    <citation type="submission" date="2023-12" db="EMBL/GenBank/DDBJ databases">
        <title>Friends and Foes: Symbiotic and Algicidal bacterial influence on Karenia brevis blooms.</title>
        <authorList>
            <person name="Fei C."/>
            <person name="Mohamed A.R."/>
            <person name="Booker A."/>
            <person name="Arshad M."/>
            <person name="Klass S."/>
            <person name="Ahn S."/>
            <person name="Gilbert P.M."/>
            <person name="Heil C.A."/>
            <person name="Martinez J.M."/>
            <person name="Amin S.A."/>
        </authorList>
    </citation>
    <scope>NUCLEOTIDE SEQUENCE [LARGE SCALE GENOMIC DNA]</scope>
    <source>
        <strain evidence="3 4">CE15</strain>
    </source>
</reference>
<dbReference type="PANTHER" id="PTHR34978:SF3">
    <property type="entry name" value="SLR0241 PROTEIN"/>
    <property type="match status" value="1"/>
</dbReference>
<name>A0ABU8EW05_9GAMM</name>
<organism evidence="3 4">
    <name type="scientific">Pseudoalteromonas spongiae</name>
    <dbReference type="NCBI Taxonomy" id="298657"/>
    <lineage>
        <taxon>Bacteria</taxon>
        <taxon>Pseudomonadati</taxon>
        <taxon>Pseudomonadota</taxon>
        <taxon>Gammaproteobacteria</taxon>
        <taxon>Alteromonadales</taxon>
        <taxon>Pseudoalteromonadaceae</taxon>
        <taxon>Pseudoalteromonas</taxon>
    </lineage>
</organism>
<feature type="transmembrane region" description="Helical" evidence="1">
    <location>
        <begin position="29"/>
        <end position="48"/>
    </location>
</feature>
<comment type="caution">
    <text evidence="3">The sequence shown here is derived from an EMBL/GenBank/DDBJ whole genome shotgun (WGS) entry which is preliminary data.</text>
</comment>
<feature type="transmembrane region" description="Helical" evidence="1">
    <location>
        <begin position="6"/>
        <end position="22"/>
    </location>
</feature>
<evidence type="ECO:0000256" key="1">
    <source>
        <dbReference type="SAM" id="Phobius"/>
    </source>
</evidence>
<evidence type="ECO:0000313" key="3">
    <source>
        <dbReference type="EMBL" id="MEI4551061.1"/>
    </source>
</evidence>
<dbReference type="RefSeq" id="WP_336436102.1">
    <property type="nucleotide sequence ID" value="NZ_JBAWKS010000002.1"/>
</dbReference>
<keyword evidence="1" id="KW-0812">Transmembrane</keyword>
<dbReference type="Proteomes" id="UP001382455">
    <property type="component" value="Unassembled WGS sequence"/>
</dbReference>
<sequence>MTDYILTNIIISLLALLIIKGLTNAPARIGFYVAVIALAAWFMPWHLLPEVSMYAQSSSSTLFLTEINLADPILTYSALPISADVTSELAPWYHSLAWWHLSLAVTAIGIYLFLNKVRHYFALVKQLNKEARDCALNSQGENYQVKTVNLGTPGITTGILKPVIWLDQTLVSRSELDSVLLHEATHIKQRDIYWIWFICLTENLFWWNPICMLLGAKARQQLELSCDERCFNQLNQRYQHDLASLTLEAFTGAPKGSSYCSPVLNMAHTKHFNVLRVKMLNKEKVMKKRHIVMMLAAVSFTTIAAAQIVEKKTSTNNESQSAQYETSESYNTQMAELLNLAKNAKSEDAAELKKIANTIVAWHEQRPVLSQVEEKQMKLLSLTLVNHLLHKVGDHQGALSAYELWYKDGNNAPHYTRNIKADTLLKLGQPQLAEQEIEALKADLGQNVNQGSLMVLARAYIDQAKYEQALATLSHPNVGDNTVTNVYKRYVYLKQNDIENANKIKAKLPAQLATEQPWIFDYGIPNSPLLKQI</sequence>
<evidence type="ECO:0000259" key="2">
    <source>
        <dbReference type="Pfam" id="PF05569"/>
    </source>
</evidence>
<gene>
    <name evidence="3" type="ORF">WAE96_15420</name>
</gene>
<keyword evidence="1" id="KW-0472">Membrane</keyword>
<keyword evidence="1" id="KW-1133">Transmembrane helix</keyword>
<dbReference type="InterPro" id="IPR008756">
    <property type="entry name" value="Peptidase_M56"/>
</dbReference>
<dbReference type="CDD" id="cd07341">
    <property type="entry name" value="M56_BlaR1_MecR1_like"/>
    <property type="match status" value="1"/>
</dbReference>
<proteinExistence type="predicted"/>
<dbReference type="InterPro" id="IPR052173">
    <property type="entry name" value="Beta-lactam_resp_regulator"/>
</dbReference>
<protein>
    <submittedName>
        <fullName evidence="3">M56 family metallopeptidase</fullName>
    </submittedName>
</protein>
<accession>A0ABU8EW05</accession>